<dbReference type="InterPro" id="IPR007422">
    <property type="entry name" value="Peptidase_Prp"/>
</dbReference>
<evidence type="ECO:0000256" key="3">
    <source>
        <dbReference type="ARBA" id="ARBA00022801"/>
    </source>
</evidence>
<evidence type="ECO:0000313" key="8">
    <source>
        <dbReference type="Proteomes" id="UP000671862"/>
    </source>
</evidence>
<keyword evidence="2 7" id="KW-0645">Protease</keyword>
<evidence type="ECO:0000256" key="5">
    <source>
        <dbReference type="ARBA" id="ARBA00044503"/>
    </source>
</evidence>
<organism evidence="7 8">
    <name type="scientific">Thermosipho ferrireducens</name>
    <dbReference type="NCBI Taxonomy" id="2571116"/>
    <lineage>
        <taxon>Bacteria</taxon>
        <taxon>Thermotogati</taxon>
        <taxon>Thermotogota</taxon>
        <taxon>Thermotogae</taxon>
        <taxon>Thermotogales</taxon>
        <taxon>Fervidobacteriaceae</taxon>
        <taxon>Thermosipho</taxon>
    </lineage>
</organism>
<reference evidence="7 8" key="1">
    <citation type="submission" date="2021-03" db="EMBL/GenBank/DDBJ databases">
        <title>Thermosipho ferrireducens sp.nov., an anaerobic thermophilic iron-reducing bacterium isolated from a deep-sea hydrothermal sulfide deposits.</title>
        <authorList>
            <person name="Zeng X."/>
            <person name="Chen Y."/>
            <person name="Shao Z."/>
        </authorList>
    </citation>
    <scope>NUCLEOTIDE SEQUENCE [LARGE SCALE GENOMIC DNA]</scope>
    <source>
        <strain evidence="7 8">JL129W03</strain>
    </source>
</reference>
<keyword evidence="1" id="KW-0690">Ribosome biogenesis</keyword>
<sequence>MIKCVFVKRGFFEKFEITGHSLYAKKGEDIVCAAVSTVVQHTARFLKKNGAKVKVDEGYLLVKDIVNNEISQIFVEELFQTLQDLQSQYPKYVKVEVKHNEN</sequence>
<evidence type="ECO:0000256" key="6">
    <source>
        <dbReference type="ARBA" id="ARBA00044538"/>
    </source>
</evidence>
<dbReference type="RefSeq" id="WP_207565873.1">
    <property type="nucleotide sequence ID" value="NZ_CP071446.1"/>
</dbReference>
<evidence type="ECO:0000313" key="7">
    <source>
        <dbReference type="EMBL" id="QTA37148.1"/>
    </source>
</evidence>
<keyword evidence="3" id="KW-0378">Hydrolase</keyword>
<dbReference type="PANTHER" id="PTHR39178:SF1">
    <property type="entry name" value="RIBOSOMAL-PROCESSING CYSTEINE PROTEASE PRP"/>
    <property type="match status" value="1"/>
</dbReference>
<gene>
    <name evidence="7" type="ORF">JYK00_05185</name>
</gene>
<proteinExistence type="inferred from homology"/>
<dbReference type="GO" id="GO:0006508">
    <property type="term" value="P:proteolysis"/>
    <property type="evidence" value="ECO:0007669"/>
    <property type="project" value="UniProtKB-KW"/>
</dbReference>
<evidence type="ECO:0000256" key="4">
    <source>
        <dbReference type="ARBA" id="ARBA00022807"/>
    </source>
</evidence>
<accession>A0ABX7S5P4</accession>
<dbReference type="Gene3D" id="3.30.70.1490">
    <property type="entry name" value="Cysteine protease Prp"/>
    <property type="match status" value="1"/>
</dbReference>
<keyword evidence="4" id="KW-0788">Thiol protease</keyword>
<dbReference type="SUPFAM" id="SSF118010">
    <property type="entry name" value="TM1457-like"/>
    <property type="match status" value="1"/>
</dbReference>
<evidence type="ECO:0000256" key="2">
    <source>
        <dbReference type="ARBA" id="ARBA00022670"/>
    </source>
</evidence>
<evidence type="ECO:0000256" key="1">
    <source>
        <dbReference type="ARBA" id="ARBA00022517"/>
    </source>
</evidence>
<name>A0ABX7S5P4_9BACT</name>
<dbReference type="EMBL" id="CP071446">
    <property type="protein sequence ID" value="QTA37148.1"/>
    <property type="molecule type" value="Genomic_DNA"/>
</dbReference>
<protein>
    <recommendedName>
        <fullName evidence="6">Ribosomal processing cysteine protease Prp</fullName>
    </recommendedName>
</protein>
<dbReference type="InterPro" id="IPR036764">
    <property type="entry name" value="Peptidase_Prp_sf"/>
</dbReference>
<dbReference type="Pfam" id="PF04327">
    <property type="entry name" value="Peptidase_Prp"/>
    <property type="match status" value="1"/>
</dbReference>
<keyword evidence="8" id="KW-1185">Reference proteome</keyword>
<comment type="similarity">
    <text evidence="5">Belongs to the Prp family.</text>
</comment>
<dbReference type="Proteomes" id="UP000671862">
    <property type="component" value="Chromosome"/>
</dbReference>
<dbReference type="GO" id="GO:0008233">
    <property type="term" value="F:peptidase activity"/>
    <property type="evidence" value="ECO:0007669"/>
    <property type="project" value="UniProtKB-KW"/>
</dbReference>
<dbReference type="CDD" id="cd16332">
    <property type="entry name" value="Prp-like"/>
    <property type="match status" value="1"/>
</dbReference>
<dbReference type="PANTHER" id="PTHR39178">
    <property type="entry name" value="HYPOTHETICAL RIBOSOME-ASSOCIATED PROTEIN"/>
    <property type="match status" value="1"/>
</dbReference>